<dbReference type="PANTHER" id="PTHR47843:SF2">
    <property type="entry name" value="BTB DOMAIN-CONTAINING PROTEIN"/>
    <property type="match status" value="1"/>
</dbReference>
<dbReference type="Gene3D" id="3.30.710.10">
    <property type="entry name" value="Potassium Channel Kv1.1, Chain A"/>
    <property type="match status" value="1"/>
</dbReference>
<dbReference type="InterPro" id="IPR011333">
    <property type="entry name" value="SKP1/BTB/POZ_sf"/>
</dbReference>
<evidence type="ECO:0000313" key="4">
    <source>
        <dbReference type="Proteomes" id="UP000813444"/>
    </source>
</evidence>
<protein>
    <recommendedName>
        <fullName evidence="2">BTB domain-containing protein</fullName>
    </recommendedName>
</protein>
<dbReference type="AlphaFoldDB" id="A0A8K0WXB4"/>
<dbReference type="EMBL" id="JAGPNK010000001">
    <property type="protein sequence ID" value="KAH7329070.1"/>
    <property type="molecule type" value="Genomic_DNA"/>
</dbReference>
<sequence>MVSTIAPLQPRPYGANRSADHAVKKPSHSHAHDMTTVLIGPKQAKFKVNKKLLCASSSFFRQQLEDAARSNGNKSVSLWLPSESPAMFGLFVEWLHSRRTFRNFLDDAIHAAYDSSHQAAQDFHWALVHLHLFASHLSIYYLQDLAMDAVQDLYLRCDWDVPPSLIAYLYTKCEPLQSVRLRRWAVAMVAFSLATGGSGSNLMFHPEDAHDEEADPMRFQPLLDTLPEFAMDYTMHLRKLRASRLDIRLKNPQLRIPANKLRNDERSFGFRECSFHSHRAAVGQRRCPHEHELVSPDSVTSTFDSLSSEADELERLSAPARRLKPMAEQPSYPSSWEDDIEQALGHVRSISSTR</sequence>
<dbReference type="CDD" id="cd18186">
    <property type="entry name" value="BTB_POZ_ZBTB_KLHL-like"/>
    <property type="match status" value="1"/>
</dbReference>
<name>A0A8K0WXB4_9HYPO</name>
<feature type="region of interest" description="Disordered" evidence="1">
    <location>
        <begin position="1"/>
        <end position="31"/>
    </location>
</feature>
<proteinExistence type="predicted"/>
<dbReference type="Proteomes" id="UP000813444">
    <property type="component" value="Unassembled WGS sequence"/>
</dbReference>
<accession>A0A8K0WXB4</accession>
<gene>
    <name evidence="3" type="ORF">B0I35DRAFT_473709</name>
</gene>
<dbReference type="Pfam" id="PF00651">
    <property type="entry name" value="BTB"/>
    <property type="match status" value="1"/>
</dbReference>
<organism evidence="3 4">
    <name type="scientific">Stachybotrys elegans</name>
    <dbReference type="NCBI Taxonomy" id="80388"/>
    <lineage>
        <taxon>Eukaryota</taxon>
        <taxon>Fungi</taxon>
        <taxon>Dikarya</taxon>
        <taxon>Ascomycota</taxon>
        <taxon>Pezizomycotina</taxon>
        <taxon>Sordariomycetes</taxon>
        <taxon>Hypocreomycetidae</taxon>
        <taxon>Hypocreales</taxon>
        <taxon>Stachybotryaceae</taxon>
        <taxon>Stachybotrys</taxon>
    </lineage>
</organism>
<dbReference type="OrthoDB" id="1022638at2759"/>
<dbReference type="SUPFAM" id="SSF54695">
    <property type="entry name" value="POZ domain"/>
    <property type="match status" value="1"/>
</dbReference>
<feature type="domain" description="BTB" evidence="2">
    <location>
        <begin position="32"/>
        <end position="99"/>
    </location>
</feature>
<evidence type="ECO:0000256" key="1">
    <source>
        <dbReference type="SAM" id="MobiDB-lite"/>
    </source>
</evidence>
<comment type="caution">
    <text evidence="3">The sequence shown here is derived from an EMBL/GenBank/DDBJ whole genome shotgun (WGS) entry which is preliminary data.</text>
</comment>
<evidence type="ECO:0000259" key="2">
    <source>
        <dbReference type="PROSITE" id="PS50097"/>
    </source>
</evidence>
<evidence type="ECO:0000313" key="3">
    <source>
        <dbReference type="EMBL" id="KAH7329070.1"/>
    </source>
</evidence>
<reference evidence="3" key="1">
    <citation type="journal article" date="2021" name="Nat. Commun.">
        <title>Genetic determinants of endophytism in the Arabidopsis root mycobiome.</title>
        <authorList>
            <person name="Mesny F."/>
            <person name="Miyauchi S."/>
            <person name="Thiergart T."/>
            <person name="Pickel B."/>
            <person name="Atanasova L."/>
            <person name="Karlsson M."/>
            <person name="Huettel B."/>
            <person name="Barry K.W."/>
            <person name="Haridas S."/>
            <person name="Chen C."/>
            <person name="Bauer D."/>
            <person name="Andreopoulos W."/>
            <person name="Pangilinan J."/>
            <person name="LaButti K."/>
            <person name="Riley R."/>
            <person name="Lipzen A."/>
            <person name="Clum A."/>
            <person name="Drula E."/>
            <person name="Henrissat B."/>
            <person name="Kohler A."/>
            <person name="Grigoriev I.V."/>
            <person name="Martin F.M."/>
            <person name="Hacquard S."/>
        </authorList>
    </citation>
    <scope>NUCLEOTIDE SEQUENCE</scope>
    <source>
        <strain evidence="3">MPI-CAGE-CH-0235</strain>
    </source>
</reference>
<dbReference type="PANTHER" id="PTHR47843">
    <property type="entry name" value="BTB DOMAIN-CONTAINING PROTEIN-RELATED"/>
    <property type="match status" value="1"/>
</dbReference>
<dbReference type="InterPro" id="IPR000210">
    <property type="entry name" value="BTB/POZ_dom"/>
</dbReference>
<dbReference type="PROSITE" id="PS50097">
    <property type="entry name" value="BTB"/>
    <property type="match status" value="1"/>
</dbReference>
<keyword evidence="4" id="KW-1185">Reference proteome</keyword>
<feature type="region of interest" description="Disordered" evidence="1">
    <location>
        <begin position="315"/>
        <end position="338"/>
    </location>
</feature>